<accession>A0A841C9J2</accession>
<comment type="similarity">
    <text evidence="1 3">Belongs to the short-chain dehydrogenases/reductases (SDR) family.</text>
</comment>
<protein>
    <submittedName>
        <fullName evidence="5">Short-subunit dehydrogenase</fullName>
    </submittedName>
</protein>
<dbReference type="EMBL" id="JACHJN010000001">
    <property type="protein sequence ID" value="MBB5953821.1"/>
    <property type="molecule type" value="Genomic_DNA"/>
</dbReference>
<sequence length="274" mass="29600">MAAKVCLVTGASSGIGHATALELLRAGHTVYGAARRVRKMDALRAAGGRVLALDVTDEEALTRAVSTIVEEQHRIDVLVNNAGIGLHGAIEDVSLEQARTQFEVNVFAPARLVQLVLPHMREQGSGTIVNVSSIGGEIALPLGAWYYASKHALEAYSDTLRQEVKPFGVDVVLIQPGIIQTEFEDGTAQELRDISGRGAYRAVAEAMARRAETQLGANTKASPPTVVANIIRKAIESPTTKPRYAVGYLARTLLLLNRLLPDRTFDRLVTRTRD</sequence>
<dbReference type="NCBIfam" id="NF004826">
    <property type="entry name" value="PRK06182.1"/>
    <property type="match status" value="1"/>
</dbReference>
<feature type="domain" description="Ketoreductase" evidence="4">
    <location>
        <begin position="4"/>
        <end position="182"/>
    </location>
</feature>
<reference evidence="5 6" key="1">
    <citation type="submission" date="2020-08" db="EMBL/GenBank/DDBJ databases">
        <title>Genomic Encyclopedia of Type Strains, Phase III (KMG-III): the genomes of soil and plant-associated and newly described type strains.</title>
        <authorList>
            <person name="Whitman W."/>
        </authorList>
    </citation>
    <scope>NUCLEOTIDE SEQUENCE [LARGE SCALE GENOMIC DNA]</scope>
    <source>
        <strain evidence="5 6">CECT 8640</strain>
    </source>
</reference>
<keyword evidence="2" id="KW-0560">Oxidoreductase</keyword>
<evidence type="ECO:0000256" key="2">
    <source>
        <dbReference type="ARBA" id="ARBA00023002"/>
    </source>
</evidence>
<dbReference type="Gene3D" id="3.40.50.720">
    <property type="entry name" value="NAD(P)-binding Rossmann-like Domain"/>
    <property type="match status" value="1"/>
</dbReference>
<comment type="caution">
    <text evidence="5">The sequence shown here is derived from an EMBL/GenBank/DDBJ whole genome shotgun (WGS) entry which is preliminary data.</text>
</comment>
<dbReference type="Proteomes" id="UP000547510">
    <property type="component" value="Unassembled WGS sequence"/>
</dbReference>
<evidence type="ECO:0000256" key="1">
    <source>
        <dbReference type="ARBA" id="ARBA00006484"/>
    </source>
</evidence>
<evidence type="ECO:0000259" key="4">
    <source>
        <dbReference type="SMART" id="SM00822"/>
    </source>
</evidence>
<dbReference type="InterPro" id="IPR036291">
    <property type="entry name" value="NAD(P)-bd_dom_sf"/>
</dbReference>
<proteinExistence type="inferred from homology"/>
<dbReference type="InterPro" id="IPR057326">
    <property type="entry name" value="KR_dom"/>
</dbReference>
<dbReference type="CDD" id="cd05374">
    <property type="entry name" value="17beta-HSD-like_SDR_c"/>
    <property type="match status" value="1"/>
</dbReference>
<dbReference type="SUPFAM" id="SSF51735">
    <property type="entry name" value="NAD(P)-binding Rossmann-fold domains"/>
    <property type="match status" value="1"/>
</dbReference>
<evidence type="ECO:0000256" key="3">
    <source>
        <dbReference type="RuleBase" id="RU000363"/>
    </source>
</evidence>
<dbReference type="GO" id="GO:0016491">
    <property type="term" value="F:oxidoreductase activity"/>
    <property type="evidence" value="ECO:0007669"/>
    <property type="project" value="UniProtKB-KW"/>
</dbReference>
<evidence type="ECO:0000313" key="5">
    <source>
        <dbReference type="EMBL" id="MBB5953821.1"/>
    </source>
</evidence>
<dbReference type="PANTHER" id="PTHR44169:SF6">
    <property type="entry name" value="NADPH-DEPENDENT 1-ACYLDIHYDROXYACETONE PHOSPHATE REDUCTASE"/>
    <property type="match status" value="1"/>
</dbReference>
<organism evidence="5 6">
    <name type="scientific">Saccharothrix tamanrassetensis</name>
    <dbReference type="NCBI Taxonomy" id="1051531"/>
    <lineage>
        <taxon>Bacteria</taxon>
        <taxon>Bacillati</taxon>
        <taxon>Actinomycetota</taxon>
        <taxon>Actinomycetes</taxon>
        <taxon>Pseudonocardiales</taxon>
        <taxon>Pseudonocardiaceae</taxon>
        <taxon>Saccharothrix</taxon>
    </lineage>
</organism>
<dbReference type="RefSeq" id="WP_184687600.1">
    <property type="nucleotide sequence ID" value="NZ_JACHJN010000001.1"/>
</dbReference>
<dbReference type="InterPro" id="IPR002347">
    <property type="entry name" value="SDR_fam"/>
</dbReference>
<dbReference type="AlphaFoldDB" id="A0A841C9J2"/>
<dbReference type="SMART" id="SM00822">
    <property type="entry name" value="PKS_KR"/>
    <property type="match status" value="1"/>
</dbReference>
<gene>
    <name evidence="5" type="ORF">FHS29_000391</name>
</gene>
<keyword evidence="6" id="KW-1185">Reference proteome</keyword>
<name>A0A841C9J2_9PSEU</name>
<dbReference type="Pfam" id="PF00106">
    <property type="entry name" value="adh_short"/>
    <property type="match status" value="1"/>
</dbReference>
<dbReference type="PRINTS" id="PR00081">
    <property type="entry name" value="GDHRDH"/>
</dbReference>
<evidence type="ECO:0000313" key="6">
    <source>
        <dbReference type="Proteomes" id="UP000547510"/>
    </source>
</evidence>
<dbReference type="PANTHER" id="PTHR44169">
    <property type="entry name" value="NADPH-DEPENDENT 1-ACYLDIHYDROXYACETONE PHOSPHATE REDUCTASE"/>
    <property type="match status" value="1"/>
</dbReference>
<dbReference type="PRINTS" id="PR00080">
    <property type="entry name" value="SDRFAMILY"/>
</dbReference>